<dbReference type="GeneID" id="69803349"/>
<sequence length="230" mass="25687">MKHIIAKLWVLGLAVLFGIGLSQSNTVSAKSTAAKVVSTQSLTKAPYRAVSGYLYSSTTLQKKVHNADNYPLTTFYTYKSATLQRANGNKAVYYYVKNGNGKVKGWIWSGHLVRLININQQRKQLNQIIGLIDTLSTDNKNNVISILKLMDKQSTLPDLLTQLTNLKNSITNNPDIIKLNQIFEMIKSDGQTLNYLFSEGINKLYPKVVAIHNLNNQVFALAQGLLDRIN</sequence>
<comment type="caution">
    <text evidence="1">The sequence shown here is derived from an EMBL/GenBank/DDBJ whole genome shotgun (WGS) entry which is preliminary data.</text>
</comment>
<dbReference type="Proteomes" id="UP000051957">
    <property type="component" value="Unassembled WGS sequence"/>
</dbReference>
<dbReference type="PATRIC" id="fig|1423784.4.peg.1501"/>
<accession>A0A0R1YWZ3</accession>
<name>A0A0R1YWZ3_9LACO</name>
<evidence type="ECO:0000313" key="2">
    <source>
        <dbReference type="Proteomes" id="UP000051957"/>
    </source>
</evidence>
<protein>
    <recommendedName>
        <fullName evidence="3">D-alanyl-D-alanine carboxypeptidase</fullName>
    </recommendedName>
</protein>
<dbReference type="EMBL" id="AZGK01000003">
    <property type="protein sequence ID" value="KRM47037.1"/>
    <property type="molecule type" value="Genomic_DNA"/>
</dbReference>
<proteinExistence type="predicted"/>
<dbReference type="AlphaFoldDB" id="A0A0R1YWZ3"/>
<organism evidence="1 2">
    <name type="scientific">Lentilactobacillus parabuchneri DSM 5707 = NBRC 107865</name>
    <dbReference type="NCBI Taxonomy" id="1423784"/>
    <lineage>
        <taxon>Bacteria</taxon>
        <taxon>Bacillati</taxon>
        <taxon>Bacillota</taxon>
        <taxon>Bacilli</taxon>
        <taxon>Lactobacillales</taxon>
        <taxon>Lactobacillaceae</taxon>
        <taxon>Lentilactobacillus</taxon>
    </lineage>
</organism>
<gene>
    <name evidence="1" type="ORF">FC51_GL001468</name>
</gene>
<evidence type="ECO:0008006" key="3">
    <source>
        <dbReference type="Google" id="ProtNLM"/>
    </source>
</evidence>
<reference evidence="1 2" key="1">
    <citation type="journal article" date="2015" name="Genome Announc.">
        <title>Expanding the biotechnology potential of lactobacilli through comparative genomics of 213 strains and associated genera.</title>
        <authorList>
            <person name="Sun Z."/>
            <person name="Harris H.M."/>
            <person name="McCann A."/>
            <person name="Guo C."/>
            <person name="Argimon S."/>
            <person name="Zhang W."/>
            <person name="Yang X."/>
            <person name="Jeffery I.B."/>
            <person name="Cooney J.C."/>
            <person name="Kagawa T.F."/>
            <person name="Liu W."/>
            <person name="Song Y."/>
            <person name="Salvetti E."/>
            <person name="Wrobel A."/>
            <person name="Rasinkangas P."/>
            <person name="Parkhill J."/>
            <person name="Rea M.C."/>
            <person name="O'Sullivan O."/>
            <person name="Ritari J."/>
            <person name="Douillard F.P."/>
            <person name="Paul Ross R."/>
            <person name="Yang R."/>
            <person name="Briner A.E."/>
            <person name="Felis G.E."/>
            <person name="de Vos W.M."/>
            <person name="Barrangou R."/>
            <person name="Klaenhammer T.R."/>
            <person name="Caufield P.W."/>
            <person name="Cui Y."/>
            <person name="Zhang H."/>
            <person name="O'Toole P.W."/>
        </authorList>
    </citation>
    <scope>NUCLEOTIDE SEQUENCE [LARGE SCALE GENOMIC DNA]</scope>
    <source>
        <strain evidence="1 2">DSM 5707</strain>
    </source>
</reference>
<dbReference type="RefSeq" id="WP_057910946.1">
    <property type="nucleotide sequence ID" value="NZ_AZGK01000003.1"/>
</dbReference>
<evidence type="ECO:0000313" key="1">
    <source>
        <dbReference type="EMBL" id="KRM47037.1"/>
    </source>
</evidence>